<name>A0A8H5B1T1_9AGAR</name>
<reference evidence="16 17" key="1">
    <citation type="journal article" date="2020" name="ISME J.">
        <title>Uncovering the hidden diversity of litter-decomposition mechanisms in mushroom-forming fungi.</title>
        <authorList>
            <person name="Floudas D."/>
            <person name="Bentzer J."/>
            <person name="Ahren D."/>
            <person name="Johansson T."/>
            <person name="Persson P."/>
            <person name="Tunlid A."/>
        </authorList>
    </citation>
    <scope>NUCLEOTIDE SEQUENCE [LARGE SCALE GENOMIC DNA]</scope>
    <source>
        <strain evidence="16 17">CBS 101986</strain>
    </source>
</reference>
<proteinExistence type="inferred from homology"/>
<dbReference type="SUPFAM" id="SSF49452">
    <property type="entry name" value="Starch-binding domain-like"/>
    <property type="match status" value="1"/>
</dbReference>
<evidence type="ECO:0000256" key="5">
    <source>
        <dbReference type="ARBA" id="ARBA00022801"/>
    </source>
</evidence>
<dbReference type="SMART" id="SM01065">
    <property type="entry name" value="CBM_2"/>
    <property type="match status" value="1"/>
</dbReference>
<dbReference type="PIRSF" id="PIRSF001031">
    <property type="entry name" value="Glu-a-glcsd_SBD"/>
    <property type="match status" value="1"/>
</dbReference>
<feature type="active site" description="Proton acceptor" evidence="12">
    <location>
        <position position="279"/>
    </location>
</feature>
<dbReference type="GO" id="GO:2001070">
    <property type="term" value="F:starch binding"/>
    <property type="evidence" value="ECO:0007669"/>
    <property type="project" value="InterPro"/>
</dbReference>
<evidence type="ECO:0000256" key="3">
    <source>
        <dbReference type="ARBA" id="ARBA00012593"/>
    </source>
</evidence>
<feature type="domain" description="CBM20" evidence="15">
    <location>
        <begin position="565"/>
        <end position="681"/>
    </location>
</feature>
<dbReference type="Proteomes" id="UP000567179">
    <property type="component" value="Unassembled WGS sequence"/>
</dbReference>
<organism evidence="16 17">
    <name type="scientific">Psilocybe cf. subviscida</name>
    <dbReference type="NCBI Taxonomy" id="2480587"/>
    <lineage>
        <taxon>Eukaryota</taxon>
        <taxon>Fungi</taxon>
        <taxon>Dikarya</taxon>
        <taxon>Basidiomycota</taxon>
        <taxon>Agaricomycotina</taxon>
        <taxon>Agaricomycetes</taxon>
        <taxon>Agaricomycetidae</taxon>
        <taxon>Agaricales</taxon>
        <taxon>Agaricineae</taxon>
        <taxon>Strophariaceae</taxon>
        <taxon>Psilocybe</taxon>
    </lineage>
</organism>
<evidence type="ECO:0000256" key="2">
    <source>
        <dbReference type="ARBA" id="ARBA00006188"/>
    </source>
</evidence>
<evidence type="ECO:0000256" key="13">
    <source>
        <dbReference type="PIRSR" id="PIRSR001031-2"/>
    </source>
</evidence>
<keyword evidence="4" id="KW-0732">Signal</keyword>
<evidence type="ECO:0000256" key="10">
    <source>
        <dbReference type="ARBA" id="ARBA00033442"/>
    </source>
</evidence>
<dbReference type="OrthoDB" id="6123450at2759"/>
<evidence type="ECO:0000256" key="9">
    <source>
        <dbReference type="ARBA" id="ARBA00023326"/>
    </source>
</evidence>
<dbReference type="InterPro" id="IPR000165">
    <property type="entry name" value="Glucoamylase"/>
</dbReference>
<keyword evidence="5" id="KW-0378">Hydrolase</keyword>
<dbReference type="PRINTS" id="PR00736">
    <property type="entry name" value="GLHYDRLASE15"/>
</dbReference>
<dbReference type="InterPro" id="IPR012341">
    <property type="entry name" value="6hp_glycosidase-like_sf"/>
</dbReference>
<dbReference type="AlphaFoldDB" id="A0A8H5B1T1"/>
<keyword evidence="17" id="KW-1185">Reference proteome</keyword>
<dbReference type="PROSITE" id="PS51166">
    <property type="entry name" value="CBM20"/>
    <property type="match status" value="1"/>
</dbReference>
<dbReference type="SUPFAM" id="SSF48208">
    <property type="entry name" value="Six-hairpin glycosidases"/>
    <property type="match status" value="1"/>
</dbReference>
<dbReference type="GO" id="GO:0000324">
    <property type="term" value="C:fungal-type vacuole"/>
    <property type="evidence" value="ECO:0007669"/>
    <property type="project" value="TreeGrafter"/>
</dbReference>
<keyword evidence="8" id="KW-0326">Glycosidase</keyword>
<dbReference type="PANTHER" id="PTHR31616">
    <property type="entry name" value="TREHALASE"/>
    <property type="match status" value="1"/>
</dbReference>
<comment type="similarity">
    <text evidence="2">Belongs to the glycosyl hydrolase 15 family.</text>
</comment>
<evidence type="ECO:0000256" key="1">
    <source>
        <dbReference type="ARBA" id="ARBA00001863"/>
    </source>
</evidence>
<keyword evidence="14" id="KW-0812">Transmembrane</keyword>
<dbReference type="GO" id="GO:0004339">
    <property type="term" value="F:glucan 1,4-alpha-glucosidase activity"/>
    <property type="evidence" value="ECO:0007669"/>
    <property type="project" value="UniProtKB-EC"/>
</dbReference>
<dbReference type="Pfam" id="PF00686">
    <property type="entry name" value="CBM_20"/>
    <property type="match status" value="1"/>
</dbReference>
<dbReference type="EMBL" id="JAACJJ010000043">
    <property type="protein sequence ID" value="KAF5315000.1"/>
    <property type="molecule type" value="Genomic_DNA"/>
</dbReference>
<keyword evidence="14" id="KW-1133">Transmembrane helix</keyword>
<comment type="caution">
    <text evidence="16">The sequence shown here is derived from an EMBL/GenBank/DDBJ whole genome shotgun (WGS) entry which is preliminary data.</text>
</comment>
<feature type="transmembrane region" description="Helical" evidence="14">
    <location>
        <begin position="20"/>
        <end position="42"/>
    </location>
</feature>
<keyword evidence="7" id="KW-0119">Carbohydrate metabolism</keyword>
<dbReference type="InterPro" id="IPR011613">
    <property type="entry name" value="GH15-like"/>
</dbReference>
<keyword evidence="9" id="KW-0624">Polysaccharide degradation</keyword>
<evidence type="ECO:0000256" key="4">
    <source>
        <dbReference type="ARBA" id="ARBA00022729"/>
    </source>
</evidence>
<protein>
    <recommendedName>
        <fullName evidence="3">glucan 1,4-alpha-glucosidase</fullName>
        <ecNumber evidence="3">3.2.1.3</ecNumber>
    </recommendedName>
    <alternativeName>
        <fullName evidence="11">1,4-alpha-D-glucan glucohydrolase</fullName>
    </alternativeName>
    <alternativeName>
        <fullName evidence="10">Glucan 1,4-alpha-glucosidase</fullName>
    </alternativeName>
</protein>
<dbReference type="InterPro" id="IPR013783">
    <property type="entry name" value="Ig-like_fold"/>
</dbReference>
<evidence type="ECO:0000256" key="14">
    <source>
        <dbReference type="SAM" id="Phobius"/>
    </source>
</evidence>
<feature type="active site" description="Proton donor" evidence="12">
    <location>
        <position position="282"/>
    </location>
</feature>
<evidence type="ECO:0000256" key="12">
    <source>
        <dbReference type="PIRSR" id="PIRSR001031-1"/>
    </source>
</evidence>
<sequence length="681" mass="72630">MGIFRSTDPSDPQDDPRVYSVSLLVASAVFFIHVFIFPILYFPTQLLFAIIRQCSTLLLEVESYKERAEAACNLIQRIHTSDLPPMRSLFLTGLAFVGAVCAQSSAVTSFLATEVPIAKAGMLANIGPSGSKASGAKSGIVIASPSTNPNYIFTWTRDSSLVFKAIIDQYTRGEDSSLRGLMDSFVASQTLLQQVSNPSGSVSSGGLAEPKFNIDETAFTGAWGRPQRDGPALRATAFISYANWLISNSNSSFVTSKLWPIIKLDLDYVSSNWNQSTFDLWEEVNSSSFFTTAVQHRALREGIALANKIGQTSVVAGYTTQAANLLCFQQSYWNPSGGYMTANTGGGRSGKDANTVLTSIHIFDPAAGCDAVTFQPCSDKALSNLKVYADSFRSIYTVNSGVASNAAVATGRYPEDSYFGGNPWYLATSAVAEQLYDALIVWKAQGSLNVTAVSLPFFQQFSSGVTVGTYAKSTTTFTTLTTGVQNFADGFLAVVQKYTPSNGGLAEQFSRSNGAVTSAVDLTWSYAALLTANTARNGLSGPSWGAAGLTTPASCGGNTGGGSGGGGSGTVAVTFNVNAITTFGGELPFWRHLHKALTEAPENIYLTGSVDALQNWSPDNAMILSAANYPIWSITVNLPASTAIQYKYIRKFNGVTTWESDPNNSFNTPASGSFTLNDSWR</sequence>
<comment type="catalytic activity">
    <reaction evidence="1">
        <text>Hydrolysis of terminal (1-&gt;4)-linked alpha-D-glucose residues successively from non-reducing ends of the chains with release of beta-D-glucose.</text>
        <dbReference type="EC" id="3.2.1.3"/>
    </reaction>
</comment>
<dbReference type="Gene3D" id="1.50.10.10">
    <property type="match status" value="1"/>
</dbReference>
<evidence type="ECO:0000259" key="15">
    <source>
        <dbReference type="PROSITE" id="PS51166"/>
    </source>
</evidence>
<dbReference type="Pfam" id="PF00723">
    <property type="entry name" value="Glyco_hydro_15"/>
    <property type="match status" value="1"/>
</dbReference>
<dbReference type="InterPro" id="IPR008928">
    <property type="entry name" value="6-hairpin_glycosidase_sf"/>
</dbReference>
<dbReference type="InterPro" id="IPR008291">
    <property type="entry name" value="Glucoamylase_SBD"/>
</dbReference>
<dbReference type="FunFam" id="1.50.10.10:FF:000018">
    <property type="entry name" value="Glucoamylase"/>
    <property type="match status" value="1"/>
</dbReference>
<evidence type="ECO:0000313" key="17">
    <source>
        <dbReference type="Proteomes" id="UP000567179"/>
    </source>
</evidence>
<dbReference type="InterPro" id="IPR013784">
    <property type="entry name" value="Carb-bd-like_fold"/>
</dbReference>
<evidence type="ECO:0000256" key="6">
    <source>
        <dbReference type="ARBA" id="ARBA00023180"/>
    </source>
</evidence>
<gene>
    <name evidence="16" type="ORF">D9619_007126</name>
</gene>
<evidence type="ECO:0000256" key="7">
    <source>
        <dbReference type="ARBA" id="ARBA00023277"/>
    </source>
</evidence>
<evidence type="ECO:0000256" key="11">
    <source>
        <dbReference type="ARBA" id="ARBA00033473"/>
    </source>
</evidence>
<feature type="binding site" evidence="13">
    <location>
        <position position="223"/>
    </location>
    <ligand>
        <name>substrate</name>
    </ligand>
</feature>
<accession>A0A8H5B1T1</accession>
<dbReference type="PANTHER" id="PTHR31616:SF12">
    <property type="entry name" value="GLUCOAMYLASE"/>
    <property type="match status" value="1"/>
</dbReference>
<keyword evidence="6" id="KW-0325">Glycoprotein</keyword>
<dbReference type="GO" id="GO:0000272">
    <property type="term" value="P:polysaccharide catabolic process"/>
    <property type="evidence" value="ECO:0007669"/>
    <property type="project" value="UniProtKB-KW"/>
</dbReference>
<dbReference type="InterPro" id="IPR002044">
    <property type="entry name" value="CBM20"/>
</dbReference>
<evidence type="ECO:0000256" key="8">
    <source>
        <dbReference type="ARBA" id="ARBA00023295"/>
    </source>
</evidence>
<dbReference type="EC" id="3.2.1.3" evidence="3"/>
<dbReference type="Gene3D" id="2.60.40.10">
    <property type="entry name" value="Immunoglobulins"/>
    <property type="match status" value="1"/>
</dbReference>
<evidence type="ECO:0000313" key="16">
    <source>
        <dbReference type="EMBL" id="KAF5315000.1"/>
    </source>
</evidence>
<keyword evidence="14" id="KW-0472">Membrane</keyword>
<dbReference type="CDD" id="cd05808">
    <property type="entry name" value="CBM20_alpha_amylase"/>
    <property type="match status" value="1"/>
</dbReference>